<dbReference type="InterPro" id="IPR001401">
    <property type="entry name" value="Dynamin_GTPase"/>
</dbReference>
<name>A0A4Y9Y7P7_9APHY</name>
<dbReference type="PRINTS" id="PR00195">
    <property type="entry name" value="DYNAMIN"/>
</dbReference>
<dbReference type="GO" id="GO:0000266">
    <property type="term" value="P:mitochondrial fission"/>
    <property type="evidence" value="ECO:0007669"/>
    <property type="project" value="TreeGrafter"/>
</dbReference>
<feature type="domain" description="Dynamin-type G" evidence="4">
    <location>
        <begin position="36"/>
        <end position="377"/>
    </location>
</feature>
<sequence>MATAQSTNIADTEYARQRREVYALLKDLKELGAQSNIRIPRIAVIGAQSTGKSSLVEAVTGINVPRDSGTCTRCPMECTISTAAPDWQCQISLQYDPDGQTRREPFSGVLKSKAEVEIWVRRAQTALLSPHVPRDSFKTKTYQELKELTASDPQMLKFARDVVVVDINDPQGTDLSFIDLPGLVQNMDDEVINLVKDLVERYIADDSTIILITVPANDDMENQQAARLAREADPDGERTIGLRNFINDISELLMGIIEDAIPRLREEAEARLAQINHDIAGLPEKLTADPTTEVFSRMSKFCTAMQDDVYGRSEDKEFVHESQAVYKDFKIAIYKTLPDFRPFIDHATHQKPTDPPSQSDQMDQDTHDIVVDFENGPFDLEYVRWVIKECTGWQLPPHIPYEAKERLIGLSVDKWPAPAAACYERIRGLSREYIDSNVHDHFGQFKPLESYIGKLIRDEHQAHHKKVSEAVRDVVEREKLPYITQNLHYLHSARESWLQHYRSAYGISVTTYDSYGRPTVHNPPLRCAYEDELTVMADVRAYVQVAYKRVIDNIPMTIQRDLNQVFVDDLLKRLISKLDLESADASDRLKKLLEENPVIANRRVQLATDQRRLEDIVAKLSNFVV</sequence>
<protein>
    <recommendedName>
        <fullName evidence="7">Dynamin family protein</fullName>
    </recommendedName>
</protein>
<dbReference type="Pfam" id="PF02212">
    <property type="entry name" value="GED"/>
    <property type="match status" value="1"/>
</dbReference>
<reference evidence="5 6" key="1">
    <citation type="submission" date="2019-01" db="EMBL/GenBank/DDBJ databases">
        <title>Genome sequencing of the rare red list fungi Fomitopsis rosea.</title>
        <authorList>
            <person name="Buettner E."/>
            <person name="Kellner H."/>
        </authorList>
    </citation>
    <scope>NUCLEOTIDE SEQUENCE [LARGE SCALE GENOMIC DNA]</scope>
    <source>
        <strain evidence="5 6">DSM 105464</strain>
    </source>
</reference>
<keyword evidence="1" id="KW-0547">Nucleotide-binding</keyword>
<dbReference type="InterPro" id="IPR003130">
    <property type="entry name" value="GED"/>
</dbReference>
<dbReference type="InterPro" id="IPR030381">
    <property type="entry name" value="G_DYNAMIN_dom"/>
</dbReference>
<dbReference type="GO" id="GO:0008017">
    <property type="term" value="F:microtubule binding"/>
    <property type="evidence" value="ECO:0007669"/>
    <property type="project" value="TreeGrafter"/>
</dbReference>
<evidence type="ECO:0000259" key="3">
    <source>
        <dbReference type="PROSITE" id="PS51388"/>
    </source>
</evidence>
<keyword evidence="2" id="KW-0342">GTP-binding</keyword>
<dbReference type="SMART" id="SM00053">
    <property type="entry name" value="DYNc"/>
    <property type="match status" value="1"/>
</dbReference>
<dbReference type="STRING" id="34475.A0A4Y9Y7P7"/>
<dbReference type="GO" id="GO:0005739">
    <property type="term" value="C:mitochondrion"/>
    <property type="evidence" value="ECO:0007669"/>
    <property type="project" value="TreeGrafter"/>
</dbReference>
<proteinExistence type="predicted"/>
<dbReference type="AlphaFoldDB" id="A0A4Y9Y7P7"/>
<dbReference type="InterPro" id="IPR045063">
    <property type="entry name" value="Dynamin_N"/>
</dbReference>
<evidence type="ECO:0000256" key="2">
    <source>
        <dbReference type="ARBA" id="ARBA00023134"/>
    </source>
</evidence>
<dbReference type="EMBL" id="SEKV01000402">
    <property type="protein sequence ID" value="TFY57803.1"/>
    <property type="molecule type" value="Genomic_DNA"/>
</dbReference>
<dbReference type="GO" id="GO:0003924">
    <property type="term" value="F:GTPase activity"/>
    <property type="evidence" value="ECO:0007669"/>
    <property type="project" value="InterPro"/>
</dbReference>
<dbReference type="PANTHER" id="PTHR11566">
    <property type="entry name" value="DYNAMIN"/>
    <property type="match status" value="1"/>
</dbReference>
<dbReference type="GO" id="GO:0005525">
    <property type="term" value="F:GTP binding"/>
    <property type="evidence" value="ECO:0007669"/>
    <property type="project" value="InterPro"/>
</dbReference>
<dbReference type="GO" id="GO:0016020">
    <property type="term" value="C:membrane"/>
    <property type="evidence" value="ECO:0007669"/>
    <property type="project" value="TreeGrafter"/>
</dbReference>
<dbReference type="GO" id="GO:0005874">
    <property type="term" value="C:microtubule"/>
    <property type="evidence" value="ECO:0007669"/>
    <property type="project" value="TreeGrafter"/>
</dbReference>
<evidence type="ECO:0000313" key="5">
    <source>
        <dbReference type="EMBL" id="TFY57803.1"/>
    </source>
</evidence>
<dbReference type="PANTHER" id="PTHR11566:SF131">
    <property type="entry name" value="GTPASE, PUTATIVE (AFU_ORTHOLOGUE AFUA_6G07630)-RELATED"/>
    <property type="match status" value="1"/>
</dbReference>
<accession>A0A4Y9Y7P7</accession>
<dbReference type="PROSITE" id="PS51388">
    <property type="entry name" value="GED"/>
    <property type="match status" value="1"/>
</dbReference>
<gene>
    <name evidence="5" type="ORF">EVJ58_g6800</name>
</gene>
<evidence type="ECO:0000259" key="4">
    <source>
        <dbReference type="PROSITE" id="PS51718"/>
    </source>
</evidence>
<evidence type="ECO:0000313" key="6">
    <source>
        <dbReference type="Proteomes" id="UP000298390"/>
    </source>
</evidence>
<dbReference type="Pfam" id="PF00350">
    <property type="entry name" value="Dynamin_N"/>
    <property type="match status" value="1"/>
</dbReference>
<evidence type="ECO:0000256" key="1">
    <source>
        <dbReference type="ARBA" id="ARBA00022741"/>
    </source>
</evidence>
<dbReference type="Gene3D" id="3.40.50.300">
    <property type="entry name" value="P-loop containing nucleotide triphosphate hydrolases"/>
    <property type="match status" value="1"/>
</dbReference>
<dbReference type="InterPro" id="IPR020850">
    <property type="entry name" value="GED_dom"/>
</dbReference>
<dbReference type="Gene3D" id="1.20.120.1240">
    <property type="entry name" value="Dynamin, middle domain"/>
    <property type="match status" value="1"/>
</dbReference>
<dbReference type="PROSITE" id="PS51718">
    <property type="entry name" value="G_DYNAMIN_2"/>
    <property type="match status" value="1"/>
</dbReference>
<dbReference type="InterPro" id="IPR000375">
    <property type="entry name" value="Dynamin_stalk"/>
</dbReference>
<organism evidence="5 6">
    <name type="scientific">Rhodofomes roseus</name>
    <dbReference type="NCBI Taxonomy" id="34475"/>
    <lineage>
        <taxon>Eukaryota</taxon>
        <taxon>Fungi</taxon>
        <taxon>Dikarya</taxon>
        <taxon>Basidiomycota</taxon>
        <taxon>Agaricomycotina</taxon>
        <taxon>Agaricomycetes</taxon>
        <taxon>Polyporales</taxon>
        <taxon>Rhodofomes</taxon>
    </lineage>
</organism>
<evidence type="ECO:0008006" key="7">
    <source>
        <dbReference type="Google" id="ProtNLM"/>
    </source>
</evidence>
<feature type="domain" description="GED" evidence="3">
    <location>
        <begin position="532"/>
        <end position="625"/>
    </location>
</feature>
<dbReference type="Proteomes" id="UP000298390">
    <property type="component" value="Unassembled WGS sequence"/>
</dbReference>
<dbReference type="GO" id="GO:0006897">
    <property type="term" value="P:endocytosis"/>
    <property type="evidence" value="ECO:0007669"/>
    <property type="project" value="TreeGrafter"/>
</dbReference>
<dbReference type="SUPFAM" id="SSF52540">
    <property type="entry name" value="P-loop containing nucleoside triphosphate hydrolases"/>
    <property type="match status" value="1"/>
</dbReference>
<dbReference type="Pfam" id="PF01031">
    <property type="entry name" value="Dynamin_M"/>
    <property type="match status" value="1"/>
</dbReference>
<dbReference type="InterPro" id="IPR027417">
    <property type="entry name" value="P-loop_NTPase"/>
</dbReference>
<comment type="caution">
    <text evidence="5">The sequence shown here is derived from an EMBL/GenBank/DDBJ whole genome shotgun (WGS) entry which is preliminary data.</text>
</comment>
<dbReference type="GO" id="GO:0016559">
    <property type="term" value="P:peroxisome fission"/>
    <property type="evidence" value="ECO:0007669"/>
    <property type="project" value="TreeGrafter"/>
</dbReference>
<dbReference type="InterPro" id="IPR022812">
    <property type="entry name" value="Dynamin"/>
</dbReference>
<dbReference type="GO" id="GO:0048312">
    <property type="term" value="P:intracellular distribution of mitochondria"/>
    <property type="evidence" value="ECO:0007669"/>
    <property type="project" value="TreeGrafter"/>
</dbReference>